<gene>
    <name evidence="2" type="ORF">C9I98_08690</name>
</gene>
<accession>A0A2T3NV02</accession>
<evidence type="ECO:0000313" key="3">
    <source>
        <dbReference type="Proteomes" id="UP000241771"/>
    </source>
</evidence>
<reference evidence="2 3" key="1">
    <citation type="submission" date="2018-01" db="EMBL/GenBank/DDBJ databases">
        <title>Whole genome sequencing of Histamine producing bacteria.</title>
        <authorList>
            <person name="Butler K."/>
        </authorList>
    </citation>
    <scope>NUCLEOTIDE SEQUENCE [LARGE SCALE GENOMIC DNA]</scope>
    <source>
        <strain evidence="2 3">DSM 100436</strain>
    </source>
</reference>
<dbReference type="RefSeq" id="WP_036830976.1">
    <property type="nucleotide sequence ID" value="NZ_JGVO01001565.1"/>
</dbReference>
<dbReference type="OrthoDB" id="9795622at2"/>
<dbReference type="EMBL" id="PYMA01000004">
    <property type="protein sequence ID" value="PSW20126.1"/>
    <property type="molecule type" value="Genomic_DNA"/>
</dbReference>
<dbReference type="PANTHER" id="PTHR46211">
    <property type="entry name" value="GLYCEROPHOSPHORYL DIESTER PHOSPHODIESTERASE"/>
    <property type="match status" value="1"/>
</dbReference>
<dbReference type="AlphaFoldDB" id="A0A2T3NV02"/>
<evidence type="ECO:0000313" key="2">
    <source>
        <dbReference type="EMBL" id="PSW20126.1"/>
    </source>
</evidence>
<keyword evidence="3" id="KW-1185">Reference proteome</keyword>
<dbReference type="GO" id="GO:0008081">
    <property type="term" value="F:phosphoric diester hydrolase activity"/>
    <property type="evidence" value="ECO:0007669"/>
    <property type="project" value="InterPro"/>
</dbReference>
<feature type="domain" description="GP-PDE" evidence="1">
    <location>
        <begin position="1"/>
        <end position="235"/>
    </location>
</feature>
<sequence>MLTGHRGAALLAPENTLAGIEAAAKAGVNWVEIDTQLSADKVPVVIHDKTVNRTSNGKGKVGEMSVEELKAVDVGSWFSEDFAGETIPTLAEALETCLRLDLTLNLELKIHNDVEAIPLVEHVVKLIKTTQFPIDKLLLSSFNKNALLHCQTLIPEVRRGFICEVWNDFSLDSLVALELFSVHMDHNILTPEIAQSIKQEELTLMIWTLNQPEKAQHFKEMGVDNIITDNPDSFD</sequence>
<dbReference type="InterPro" id="IPR017946">
    <property type="entry name" value="PLC-like_Pdiesterase_TIM-brl"/>
</dbReference>
<protein>
    <submittedName>
        <fullName evidence="2">Glycerophosphoryl diester phosphodiesterase</fullName>
    </submittedName>
</protein>
<dbReference type="Gene3D" id="3.20.20.190">
    <property type="entry name" value="Phosphatidylinositol (PI) phosphodiesterase"/>
    <property type="match status" value="1"/>
</dbReference>
<proteinExistence type="predicted"/>
<comment type="caution">
    <text evidence="2">The sequence shown here is derived from an EMBL/GenBank/DDBJ whole genome shotgun (WGS) entry which is preliminary data.</text>
</comment>
<dbReference type="SUPFAM" id="SSF51695">
    <property type="entry name" value="PLC-like phosphodiesterases"/>
    <property type="match status" value="1"/>
</dbReference>
<name>A0A2T3NV02_9GAMM</name>
<dbReference type="Pfam" id="PF03009">
    <property type="entry name" value="GDPD"/>
    <property type="match status" value="1"/>
</dbReference>
<dbReference type="GO" id="GO:0006629">
    <property type="term" value="P:lipid metabolic process"/>
    <property type="evidence" value="ECO:0007669"/>
    <property type="project" value="InterPro"/>
</dbReference>
<dbReference type="InterPro" id="IPR030395">
    <property type="entry name" value="GP_PDE_dom"/>
</dbReference>
<dbReference type="Proteomes" id="UP000241771">
    <property type="component" value="Unassembled WGS sequence"/>
</dbReference>
<dbReference type="PROSITE" id="PS51704">
    <property type="entry name" value="GP_PDE"/>
    <property type="match status" value="1"/>
</dbReference>
<organism evidence="2 3">
    <name type="scientific">Photobacterium sanctipauli</name>
    <dbReference type="NCBI Taxonomy" id="1342794"/>
    <lineage>
        <taxon>Bacteria</taxon>
        <taxon>Pseudomonadati</taxon>
        <taxon>Pseudomonadota</taxon>
        <taxon>Gammaproteobacteria</taxon>
        <taxon>Vibrionales</taxon>
        <taxon>Vibrionaceae</taxon>
        <taxon>Photobacterium</taxon>
    </lineage>
</organism>
<dbReference type="PANTHER" id="PTHR46211:SF1">
    <property type="entry name" value="GLYCEROPHOSPHODIESTER PHOSPHODIESTERASE, CYTOPLASMIC"/>
    <property type="match status" value="1"/>
</dbReference>
<evidence type="ECO:0000259" key="1">
    <source>
        <dbReference type="PROSITE" id="PS51704"/>
    </source>
</evidence>